<feature type="domain" description="Mandelate racemase/muconate lactonizing enzyme N-terminal" evidence="3">
    <location>
        <begin position="12"/>
        <end position="98"/>
    </location>
</feature>
<dbReference type="Proteomes" id="UP000807025">
    <property type="component" value="Unassembled WGS sequence"/>
</dbReference>
<reference evidence="4" key="1">
    <citation type="submission" date="2020-11" db="EMBL/GenBank/DDBJ databases">
        <authorList>
            <consortium name="DOE Joint Genome Institute"/>
            <person name="Ahrendt S."/>
            <person name="Riley R."/>
            <person name="Andreopoulos W."/>
            <person name="Labutti K."/>
            <person name="Pangilinan J."/>
            <person name="Ruiz-Duenas F.J."/>
            <person name="Barrasa J.M."/>
            <person name="Sanchez-Garcia M."/>
            <person name="Camarero S."/>
            <person name="Miyauchi S."/>
            <person name="Serrano A."/>
            <person name="Linde D."/>
            <person name="Babiker R."/>
            <person name="Drula E."/>
            <person name="Ayuso-Fernandez I."/>
            <person name="Pacheco R."/>
            <person name="Padilla G."/>
            <person name="Ferreira P."/>
            <person name="Barriuso J."/>
            <person name="Kellner H."/>
            <person name="Castanera R."/>
            <person name="Alfaro M."/>
            <person name="Ramirez L."/>
            <person name="Pisabarro A.G."/>
            <person name="Kuo A."/>
            <person name="Tritt A."/>
            <person name="Lipzen A."/>
            <person name="He G."/>
            <person name="Yan M."/>
            <person name="Ng V."/>
            <person name="Cullen D."/>
            <person name="Martin F."/>
            <person name="Rosso M.-N."/>
            <person name="Henrissat B."/>
            <person name="Hibbett D."/>
            <person name="Martinez A.T."/>
            <person name="Grigoriev I.V."/>
        </authorList>
    </citation>
    <scope>NUCLEOTIDE SEQUENCE</scope>
    <source>
        <strain evidence="4">ATCC 90797</strain>
    </source>
</reference>
<dbReference type="InterPro" id="IPR013341">
    <property type="entry name" value="Mandelate_racemase_N_dom"/>
</dbReference>
<keyword evidence="5" id="KW-1185">Reference proteome</keyword>
<dbReference type="PANTHER" id="PTHR48080:SF2">
    <property type="entry name" value="D-GALACTONATE DEHYDRATASE"/>
    <property type="match status" value="1"/>
</dbReference>
<evidence type="ECO:0000313" key="5">
    <source>
        <dbReference type="Proteomes" id="UP000807025"/>
    </source>
</evidence>
<evidence type="ECO:0000256" key="1">
    <source>
        <dbReference type="ARBA" id="ARBA00001946"/>
    </source>
</evidence>
<dbReference type="GO" id="GO:0016829">
    <property type="term" value="F:lyase activity"/>
    <property type="evidence" value="ECO:0007669"/>
    <property type="project" value="UniProtKB-KW"/>
</dbReference>
<dbReference type="EMBL" id="MU154678">
    <property type="protein sequence ID" value="KAF9489219.1"/>
    <property type="molecule type" value="Genomic_DNA"/>
</dbReference>
<comment type="cofactor">
    <cofactor evidence="1">
        <name>Mg(2+)</name>
        <dbReference type="ChEBI" id="CHEBI:18420"/>
    </cofactor>
</comment>
<organism evidence="4 5">
    <name type="scientific">Pleurotus eryngii</name>
    <name type="common">Boletus of the steppes</name>
    <dbReference type="NCBI Taxonomy" id="5323"/>
    <lineage>
        <taxon>Eukaryota</taxon>
        <taxon>Fungi</taxon>
        <taxon>Dikarya</taxon>
        <taxon>Basidiomycota</taxon>
        <taxon>Agaricomycotina</taxon>
        <taxon>Agaricomycetes</taxon>
        <taxon>Agaricomycetidae</taxon>
        <taxon>Agaricales</taxon>
        <taxon>Pleurotineae</taxon>
        <taxon>Pleurotaceae</taxon>
        <taxon>Pleurotus</taxon>
    </lineage>
</organism>
<proteinExistence type="predicted"/>
<accession>A0A9P6DA14</accession>
<keyword evidence="2" id="KW-0456">Lyase</keyword>
<dbReference type="InterPro" id="IPR029017">
    <property type="entry name" value="Enolase-like_N"/>
</dbReference>
<dbReference type="Gene3D" id="3.20.20.120">
    <property type="entry name" value="Enolase-like C-terminal domain"/>
    <property type="match status" value="1"/>
</dbReference>
<dbReference type="OrthoDB" id="2579025at2759"/>
<name>A0A9P6DA14_PLEER</name>
<sequence>MPNTFACAFRVPSRWLFVRAKTSSGVVGWGEATLEGHTQAVDGAVEDLTSRFVECIMRTTYKTFSRPPTELPALSGLDITLWDIEGKTLGVPVWRLLGAKVRDGVKVYGWIGGNSPNDVYNATTERKPQQLTTVKMNATILINAVALIQDVKRTGLDLDLHKGMAKQLAKLPKPLIPLFIEGQKQSPTSRSTLVSTPIALGEPLFTRGDFSQTHKVFMPSRPIECSTAPNFHALSGIDAIIKLP</sequence>
<evidence type="ECO:0000259" key="3">
    <source>
        <dbReference type="Pfam" id="PF02746"/>
    </source>
</evidence>
<comment type="caution">
    <text evidence="4">The sequence shown here is derived from an EMBL/GenBank/DDBJ whole genome shotgun (WGS) entry which is preliminary data.</text>
</comment>
<dbReference type="SUPFAM" id="SSF54826">
    <property type="entry name" value="Enolase N-terminal domain-like"/>
    <property type="match status" value="1"/>
</dbReference>
<dbReference type="Pfam" id="PF02746">
    <property type="entry name" value="MR_MLE_N"/>
    <property type="match status" value="1"/>
</dbReference>
<gene>
    <name evidence="4" type="ORF">BDN71DRAFT_1512299</name>
</gene>
<dbReference type="Gene3D" id="3.30.390.10">
    <property type="entry name" value="Enolase-like, N-terminal domain"/>
    <property type="match status" value="1"/>
</dbReference>
<dbReference type="InterPro" id="IPR034593">
    <property type="entry name" value="DgoD-like"/>
</dbReference>
<dbReference type="AlphaFoldDB" id="A0A9P6DA14"/>
<dbReference type="PANTHER" id="PTHR48080">
    <property type="entry name" value="D-GALACTONATE DEHYDRATASE-RELATED"/>
    <property type="match status" value="1"/>
</dbReference>
<dbReference type="InterPro" id="IPR036849">
    <property type="entry name" value="Enolase-like_C_sf"/>
</dbReference>
<dbReference type="SUPFAM" id="SSF51604">
    <property type="entry name" value="Enolase C-terminal domain-like"/>
    <property type="match status" value="1"/>
</dbReference>
<evidence type="ECO:0000256" key="2">
    <source>
        <dbReference type="ARBA" id="ARBA00023239"/>
    </source>
</evidence>
<evidence type="ECO:0000313" key="4">
    <source>
        <dbReference type="EMBL" id="KAF9489219.1"/>
    </source>
</evidence>
<protein>
    <recommendedName>
        <fullName evidence="3">Mandelate racemase/muconate lactonizing enzyme N-terminal domain-containing protein</fullName>
    </recommendedName>
</protein>